<dbReference type="SUPFAM" id="SSF46785">
    <property type="entry name" value="Winged helix' DNA-binding domain"/>
    <property type="match status" value="1"/>
</dbReference>
<dbReference type="GO" id="GO:0003677">
    <property type="term" value="F:DNA binding"/>
    <property type="evidence" value="ECO:0007669"/>
    <property type="project" value="UniProtKB-KW"/>
</dbReference>
<evidence type="ECO:0000256" key="4">
    <source>
        <dbReference type="SAM" id="MobiDB-lite"/>
    </source>
</evidence>
<dbReference type="InterPro" id="IPR012318">
    <property type="entry name" value="HTH_CRP"/>
</dbReference>
<dbReference type="Proteomes" id="UP000319859">
    <property type="component" value="Unassembled WGS sequence"/>
</dbReference>
<proteinExistence type="predicted"/>
<accession>A0A560FPE0</accession>
<dbReference type="InterPro" id="IPR036388">
    <property type="entry name" value="WH-like_DNA-bd_sf"/>
</dbReference>
<dbReference type="CDD" id="cd00038">
    <property type="entry name" value="CAP_ED"/>
    <property type="match status" value="1"/>
</dbReference>
<dbReference type="Gene3D" id="2.60.120.10">
    <property type="entry name" value="Jelly Rolls"/>
    <property type="match status" value="1"/>
</dbReference>
<sequence length="231" mass="25135">MNNPSSIQCFAAGDLIFEVGSTAALYEIQSGVVLLRHREADGGHHVLEVFGPGALVGVPPGQRQSVAAECLTPAVVRTLAPDQDDAVPFWRGVAERLSAQMSQLQRKMLMVGRAGAPQRLAFLLARLMDIQILGTPAASGMDVPLPLSRVNIANYLLLSPETVSRLFSDLRRRGLIDYQAVDSVAVRDVRALRHLAEFGTLQSRPPAPSDDARPRQRPRGRFGNRRQSLVA</sequence>
<dbReference type="InterPro" id="IPR014710">
    <property type="entry name" value="RmlC-like_jellyroll"/>
</dbReference>
<feature type="compositionally biased region" description="Basic residues" evidence="4">
    <location>
        <begin position="215"/>
        <end position="224"/>
    </location>
</feature>
<evidence type="ECO:0000259" key="5">
    <source>
        <dbReference type="PROSITE" id="PS51063"/>
    </source>
</evidence>
<dbReference type="RefSeq" id="WP_145748627.1">
    <property type="nucleotide sequence ID" value="NZ_VITN01000002.1"/>
</dbReference>
<comment type="caution">
    <text evidence="6">The sequence shown here is derived from an EMBL/GenBank/DDBJ whole genome shotgun (WGS) entry which is preliminary data.</text>
</comment>
<protein>
    <submittedName>
        <fullName evidence="6">CRP/FNR family transcriptional regulator/CRP/FNR family nitrogen fixation transcriptional regulator</fullName>
    </submittedName>
</protein>
<dbReference type="PROSITE" id="PS51063">
    <property type="entry name" value="HTH_CRP_2"/>
    <property type="match status" value="1"/>
</dbReference>
<dbReference type="SUPFAM" id="SSF51206">
    <property type="entry name" value="cAMP-binding domain-like"/>
    <property type="match status" value="1"/>
</dbReference>
<reference evidence="6 7" key="1">
    <citation type="submission" date="2019-06" db="EMBL/GenBank/DDBJ databases">
        <title>Genomic Encyclopedia of Type Strains, Phase IV (KMG-V): Genome sequencing to study the core and pangenomes of soil and plant-associated prokaryotes.</title>
        <authorList>
            <person name="Whitman W."/>
        </authorList>
    </citation>
    <scope>NUCLEOTIDE SEQUENCE [LARGE SCALE GENOMIC DNA]</scope>
    <source>
        <strain evidence="6 7">BR 11880</strain>
    </source>
</reference>
<dbReference type="InterPro" id="IPR000595">
    <property type="entry name" value="cNMP-bd_dom"/>
</dbReference>
<evidence type="ECO:0000256" key="3">
    <source>
        <dbReference type="ARBA" id="ARBA00023163"/>
    </source>
</evidence>
<keyword evidence="3" id="KW-0804">Transcription</keyword>
<dbReference type="InterPro" id="IPR036390">
    <property type="entry name" value="WH_DNA-bd_sf"/>
</dbReference>
<dbReference type="InterPro" id="IPR018490">
    <property type="entry name" value="cNMP-bd_dom_sf"/>
</dbReference>
<dbReference type="GO" id="GO:0006355">
    <property type="term" value="P:regulation of DNA-templated transcription"/>
    <property type="evidence" value="ECO:0007669"/>
    <property type="project" value="InterPro"/>
</dbReference>
<dbReference type="Gene3D" id="1.10.10.10">
    <property type="entry name" value="Winged helix-like DNA-binding domain superfamily/Winged helix DNA-binding domain"/>
    <property type="match status" value="1"/>
</dbReference>
<dbReference type="CDD" id="cd00092">
    <property type="entry name" value="HTH_CRP"/>
    <property type="match status" value="1"/>
</dbReference>
<dbReference type="AlphaFoldDB" id="A0A560FPE0"/>
<dbReference type="OrthoDB" id="7930197at2"/>
<keyword evidence="1" id="KW-0805">Transcription regulation</keyword>
<name>A0A560FPE0_9PROT</name>
<keyword evidence="2" id="KW-0238">DNA-binding</keyword>
<dbReference type="PRINTS" id="PR00034">
    <property type="entry name" value="HTHCRP"/>
</dbReference>
<gene>
    <name evidence="6" type="ORF">FBZ89_102164</name>
</gene>
<evidence type="ECO:0000313" key="6">
    <source>
        <dbReference type="EMBL" id="TWB23411.1"/>
    </source>
</evidence>
<evidence type="ECO:0000313" key="7">
    <source>
        <dbReference type="Proteomes" id="UP000319859"/>
    </source>
</evidence>
<feature type="domain" description="HTH crp-type" evidence="5">
    <location>
        <begin position="114"/>
        <end position="190"/>
    </location>
</feature>
<evidence type="ECO:0000256" key="1">
    <source>
        <dbReference type="ARBA" id="ARBA00023015"/>
    </source>
</evidence>
<organism evidence="6 7">
    <name type="scientific">Nitrospirillum amazonense</name>
    <dbReference type="NCBI Taxonomy" id="28077"/>
    <lineage>
        <taxon>Bacteria</taxon>
        <taxon>Pseudomonadati</taxon>
        <taxon>Pseudomonadota</taxon>
        <taxon>Alphaproteobacteria</taxon>
        <taxon>Rhodospirillales</taxon>
        <taxon>Azospirillaceae</taxon>
        <taxon>Nitrospirillum</taxon>
    </lineage>
</organism>
<dbReference type="Pfam" id="PF13545">
    <property type="entry name" value="HTH_Crp_2"/>
    <property type="match status" value="1"/>
</dbReference>
<evidence type="ECO:0000256" key="2">
    <source>
        <dbReference type="ARBA" id="ARBA00023125"/>
    </source>
</evidence>
<dbReference type="EMBL" id="VITN01000002">
    <property type="protein sequence ID" value="TWB23411.1"/>
    <property type="molecule type" value="Genomic_DNA"/>
</dbReference>
<feature type="region of interest" description="Disordered" evidence="4">
    <location>
        <begin position="200"/>
        <end position="231"/>
    </location>
</feature>
<dbReference type="SMART" id="SM00419">
    <property type="entry name" value="HTH_CRP"/>
    <property type="match status" value="1"/>
</dbReference>